<dbReference type="STRING" id="1189325.SAMN04488119_10818"/>
<keyword evidence="5" id="KW-1185">Reference proteome</keyword>
<evidence type="ECO:0000313" key="4">
    <source>
        <dbReference type="EMBL" id="SHN72030.1"/>
    </source>
</evidence>
<dbReference type="RefSeq" id="WP_072747950.1">
    <property type="nucleotide sequence ID" value="NZ_FOHL01000008.1"/>
</dbReference>
<dbReference type="NCBIfam" id="NF006045">
    <property type="entry name" value="PRK08190.1"/>
    <property type="match status" value="1"/>
</dbReference>
<proteinExistence type="predicted"/>
<keyword evidence="2" id="KW-0012">Acyltransferase</keyword>
<gene>
    <name evidence="4" type="ORF">SAMN05216200_10818</name>
</gene>
<sequence>MRENRTFEELEVGESAVIERLCRDEDLIVYANASGDHNPLGLPDEDGDGDGAPEALAPAMWVASVISAVVGNILPGPGSQVLAARLRFAERLAAGRTLRVELRVAGKREGGVVLLHARAERDDGAPLAEGEIEALAPARKMRFDDAHVPGLTVQRHLHFRRLLEAAEGLEPLSVAVAAAESPEALEGALAAMRRGLIRPILTGRPERVAGAAQALGEDVSAIELIAAQDEDDAARRAVALVREGRARALMKGHLHTDALLRAALDRERGLRAGRRLSHVFVMDVPGLDRLLAVTDAAVNIAPDLAQKRDILQNAVDLMRALGVETPRAAALSAVETVNPAMASSVEAAALAKMAERGQIRGALVDGPLAMDNAVDLSAARTKGIGGEVAGRADILLAPDLESANMAAKELTFLAHASAAGVVVGAAAPIILTSRADDEMSRLVSCAAAALAARAMGSGGV</sequence>
<dbReference type="EMBL" id="FRDL01000008">
    <property type="protein sequence ID" value="SHN72030.1"/>
    <property type="molecule type" value="Genomic_DNA"/>
</dbReference>
<evidence type="ECO:0000256" key="2">
    <source>
        <dbReference type="ARBA" id="ARBA00023315"/>
    </source>
</evidence>
<dbReference type="Proteomes" id="UP000184066">
    <property type="component" value="Unassembled WGS sequence"/>
</dbReference>
<dbReference type="PANTHER" id="PTHR43356">
    <property type="entry name" value="PHOSPHATE ACETYLTRANSFERASE"/>
    <property type="match status" value="1"/>
</dbReference>
<dbReference type="InterPro" id="IPR029069">
    <property type="entry name" value="HotDog_dom_sf"/>
</dbReference>
<organism evidence="4 5">
    <name type="scientific">Oceanicella actignis</name>
    <dbReference type="NCBI Taxonomy" id="1189325"/>
    <lineage>
        <taxon>Bacteria</taxon>
        <taxon>Pseudomonadati</taxon>
        <taxon>Pseudomonadota</taxon>
        <taxon>Alphaproteobacteria</taxon>
        <taxon>Rhodobacterales</taxon>
        <taxon>Paracoccaceae</taxon>
        <taxon>Oceanicella</taxon>
    </lineage>
</organism>
<accession>A0A1M7TMW4</accession>
<dbReference type="SUPFAM" id="SSF53659">
    <property type="entry name" value="Isocitrate/Isopropylmalate dehydrogenase-like"/>
    <property type="match status" value="1"/>
</dbReference>
<evidence type="ECO:0000259" key="3">
    <source>
        <dbReference type="Pfam" id="PF01515"/>
    </source>
</evidence>
<dbReference type="InterPro" id="IPR002505">
    <property type="entry name" value="PTA_PTB"/>
</dbReference>
<dbReference type="Gene3D" id="3.10.129.10">
    <property type="entry name" value="Hotdog Thioesterase"/>
    <property type="match status" value="1"/>
</dbReference>
<keyword evidence="1 4" id="KW-0808">Transferase</keyword>
<evidence type="ECO:0000256" key="1">
    <source>
        <dbReference type="ARBA" id="ARBA00022679"/>
    </source>
</evidence>
<feature type="domain" description="Phosphate acetyl/butaryl transferase" evidence="3">
    <location>
        <begin position="232"/>
        <end position="446"/>
    </location>
</feature>
<reference evidence="4 5" key="1">
    <citation type="submission" date="2016-12" db="EMBL/GenBank/DDBJ databases">
        <authorList>
            <person name="Song W.-J."/>
            <person name="Kurnit D.M."/>
        </authorList>
    </citation>
    <scope>NUCLEOTIDE SEQUENCE [LARGE SCALE GENOMIC DNA]</scope>
    <source>
        <strain evidence="4 5">CGMCC 1.10808</strain>
    </source>
</reference>
<dbReference type="SUPFAM" id="SSF54637">
    <property type="entry name" value="Thioesterase/thiol ester dehydrase-isomerase"/>
    <property type="match status" value="1"/>
</dbReference>
<dbReference type="GO" id="GO:0016746">
    <property type="term" value="F:acyltransferase activity"/>
    <property type="evidence" value="ECO:0007669"/>
    <property type="project" value="UniProtKB-KW"/>
</dbReference>
<dbReference type="OrthoDB" id="9800237at2"/>
<dbReference type="PANTHER" id="PTHR43356:SF2">
    <property type="entry name" value="PHOSPHATE ACETYLTRANSFERASE"/>
    <property type="match status" value="1"/>
</dbReference>
<protein>
    <submittedName>
        <fullName evidence="4">Phosphate butyryltransferase</fullName>
    </submittedName>
</protein>
<dbReference type="Pfam" id="PF01515">
    <property type="entry name" value="PTA_PTB"/>
    <property type="match status" value="1"/>
</dbReference>
<dbReference type="InterPro" id="IPR050500">
    <property type="entry name" value="Phos_Acetyltrans/Butyryltrans"/>
</dbReference>
<dbReference type="AlphaFoldDB" id="A0A1M7TMW4"/>
<name>A0A1M7TMW4_9RHOB</name>
<dbReference type="Gene3D" id="3.40.718.10">
    <property type="entry name" value="Isopropylmalate Dehydrogenase"/>
    <property type="match status" value="1"/>
</dbReference>
<evidence type="ECO:0000313" key="5">
    <source>
        <dbReference type="Proteomes" id="UP000184066"/>
    </source>
</evidence>